<dbReference type="OrthoDB" id="10330991at2759"/>
<dbReference type="AlphaFoldDB" id="A0A9W8ANY3"/>
<reference evidence="1" key="1">
    <citation type="submission" date="2022-07" db="EMBL/GenBank/DDBJ databases">
        <title>Phylogenomic reconstructions and comparative analyses of Kickxellomycotina fungi.</title>
        <authorList>
            <person name="Reynolds N.K."/>
            <person name="Stajich J.E."/>
            <person name="Barry K."/>
            <person name="Grigoriev I.V."/>
            <person name="Crous P."/>
            <person name="Smith M.E."/>
        </authorList>
    </citation>
    <scope>NUCLEOTIDE SEQUENCE</scope>
    <source>
        <strain evidence="1">RSA 1196</strain>
    </source>
</reference>
<organism evidence="1 2">
    <name type="scientific">Dispira parvispora</name>
    <dbReference type="NCBI Taxonomy" id="1520584"/>
    <lineage>
        <taxon>Eukaryota</taxon>
        <taxon>Fungi</taxon>
        <taxon>Fungi incertae sedis</taxon>
        <taxon>Zoopagomycota</taxon>
        <taxon>Kickxellomycotina</taxon>
        <taxon>Dimargaritomycetes</taxon>
        <taxon>Dimargaritales</taxon>
        <taxon>Dimargaritaceae</taxon>
        <taxon>Dispira</taxon>
    </lineage>
</organism>
<keyword evidence="2" id="KW-1185">Reference proteome</keyword>
<sequence>MTDSATTTTTAIRDTLRNLATVSGHTGSLVATQEGEVLQGQGDLATFNDVPALVAMVNDARQLLDHNVDSPFGHEVLESITVSHGKAMLHVTAQDKHIYLLKQR</sequence>
<protein>
    <submittedName>
        <fullName evidence="1">Uncharacterized protein</fullName>
    </submittedName>
</protein>
<proteinExistence type="predicted"/>
<name>A0A9W8ANY3_9FUNG</name>
<accession>A0A9W8ANY3</accession>
<dbReference type="Proteomes" id="UP001150925">
    <property type="component" value="Unassembled WGS sequence"/>
</dbReference>
<gene>
    <name evidence="1" type="ORF">IWQ62_003301</name>
</gene>
<evidence type="ECO:0000313" key="1">
    <source>
        <dbReference type="EMBL" id="KAJ1963169.1"/>
    </source>
</evidence>
<dbReference type="EMBL" id="JANBPY010000861">
    <property type="protein sequence ID" value="KAJ1963169.1"/>
    <property type="molecule type" value="Genomic_DNA"/>
</dbReference>
<evidence type="ECO:0000313" key="2">
    <source>
        <dbReference type="Proteomes" id="UP001150925"/>
    </source>
</evidence>
<comment type="caution">
    <text evidence="1">The sequence shown here is derived from an EMBL/GenBank/DDBJ whole genome shotgun (WGS) entry which is preliminary data.</text>
</comment>